<accession>A0A1S2LW97</accession>
<dbReference type="InterPro" id="IPR048792">
    <property type="entry name" value="CarD_C"/>
</dbReference>
<dbReference type="OrthoDB" id="9786074at2"/>
<dbReference type="EMBL" id="MLQQ01000001">
    <property type="protein sequence ID" value="OIJ15625.1"/>
    <property type="molecule type" value="Genomic_DNA"/>
</dbReference>
<dbReference type="SUPFAM" id="SSF141259">
    <property type="entry name" value="CarD-like"/>
    <property type="match status" value="1"/>
</dbReference>
<comment type="caution">
    <text evidence="2">The sequence shown here is derived from an EMBL/GenBank/DDBJ whole genome shotgun (WGS) entry which is preliminary data.</text>
</comment>
<dbReference type="Pfam" id="PF02559">
    <property type="entry name" value="CarD_TRCF_RID"/>
    <property type="match status" value="1"/>
</dbReference>
<dbReference type="PANTHER" id="PTHR38447:SF1">
    <property type="entry name" value="RNA POLYMERASE-BINDING TRANSCRIPTION FACTOR CARD"/>
    <property type="match status" value="1"/>
</dbReference>
<protein>
    <submittedName>
        <fullName evidence="2">CarD family transcriptional regulator</fullName>
    </submittedName>
</protein>
<dbReference type="Gene3D" id="1.20.58.1290">
    <property type="entry name" value="CarD-like, C-terminal domain"/>
    <property type="match status" value="1"/>
</dbReference>
<dbReference type="InterPro" id="IPR003711">
    <property type="entry name" value="CarD-like/TRCF_RID"/>
</dbReference>
<dbReference type="Gene3D" id="2.40.10.170">
    <property type="match status" value="1"/>
</dbReference>
<evidence type="ECO:0000259" key="1">
    <source>
        <dbReference type="SMART" id="SM01058"/>
    </source>
</evidence>
<keyword evidence="3" id="KW-1185">Reference proteome</keyword>
<reference evidence="2 3" key="1">
    <citation type="submission" date="2016-10" db="EMBL/GenBank/DDBJ databases">
        <title>Draft genome sequences of four alkaliphilic bacteria belonging to the Anaerobacillus genus.</title>
        <authorList>
            <person name="Bassil N.M."/>
            <person name="Lloyd J.R."/>
        </authorList>
    </citation>
    <scope>NUCLEOTIDE SEQUENCE [LARGE SCALE GENOMIC DNA]</scope>
    <source>
        <strain evidence="2 3">DSM 15340</strain>
    </source>
</reference>
<dbReference type="RefSeq" id="WP_071311550.1">
    <property type="nucleotide sequence ID" value="NZ_MLQQ01000001.1"/>
</dbReference>
<dbReference type="SMART" id="SM01058">
    <property type="entry name" value="CarD_TRCF"/>
    <property type="match status" value="1"/>
</dbReference>
<dbReference type="GO" id="GO:0009303">
    <property type="term" value="P:rRNA transcription"/>
    <property type="evidence" value="ECO:0007669"/>
    <property type="project" value="TreeGrafter"/>
</dbReference>
<dbReference type="InterPro" id="IPR052531">
    <property type="entry name" value="CarD-like_regulator"/>
</dbReference>
<feature type="domain" description="CarD-like/TRCF RNAP-interacting" evidence="1">
    <location>
        <begin position="1"/>
        <end position="112"/>
    </location>
</feature>
<dbReference type="AlphaFoldDB" id="A0A1S2LW97"/>
<dbReference type="Proteomes" id="UP000180098">
    <property type="component" value="Unassembled WGS sequence"/>
</dbReference>
<proteinExistence type="predicted"/>
<evidence type="ECO:0000313" key="3">
    <source>
        <dbReference type="Proteomes" id="UP000180098"/>
    </source>
</evidence>
<dbReference type="PANTHER" id="PTHR38447">
    <property type="entry name" value="TRANSCRIPTION FACTOR YDEB-RELATED"/>
    <property type="match status" value="1"/>
</dbReference>
<dbReference type="InterPro" id="IPR042215">
    <property type="entry name" value="CarD-like_C"/>
</dbReference>
<gene>
    <name evidence="2" type="ORF">BKP35_01125</name>
</gene>
<dbReference type="Pfam" id="PF21095">
    <property type="entry name" value="CarD_C"/>
    <property type="match status" value="1"/>
</dbReference>
<name>A0A1S2LW97_9BACI</name>
<sequence length="160" mass="18201">MYQVGDKIFYPMHGAGVIEAIEEKEILGEKQLYYIMNLSLGKIQVMIPTQKTSNLGIRDIVQPTIMENVLSIFTSEDETEATVHPNQRYRNNMDKMKTGDIFEGAKIIRELTKSSKKKPLGTSDKTLLNNARKILISELVLVNDLKHDEATDYLNTIINQ</sequence>
<dbReference type="InterPro" id="IPR036101">
    <property type="entry name" value="CarD-like/TRCF_RID_sf"/>
</dbReference>
<evidence type="ECO:0000313" key="2">
    <source>
        <dbReference type="EMBL" id="OIJ15625.1"/>
    </source>
</evidence>
<organism evidence="2 3">
    <name type="scientific">Anaerobacillus arseniciselenatis</name>
    <dbReference type="NCBI Taxonomy" id="85682"/>
    <lineage>
        <taxon>Bacteria</taxon>
        <taxon>Bacillati</taxon>
        <taxon>Bacillota</taxon>
        <taxon>Bacilli</taxon>
        <taxon>Bacillales</taxon>
        <taxon>Bacillaceae</taxon>
        <taxon>Anaerobacillus</taxon>
    </lineage>
</organism>